<gene>
    <name evidence="1" type="ORF">HAT2_00385</name>
</gene>
<accession>A0A369KA84</accession>
<dbReference type="OrthoDB" id="22270at2"/>
<dbReference type="AlphaFoldDB" id="A0A369KA84"/>
<evidence type="ECO:0000313" key="2">
    <source>
        <dbReference type="Proteomes" id="UP000253816"/>
    </source>
</evidence>
<sequence>MNRFSKNLAAVCFSSLYMRRMKRYEPSLLELPSLEVEKRIDVLPLSKGLLKTLRRTGFLRIRDILNQMDVFSFREMFETSDWECLLSELATRSPKKKTRLFENRKLLVLILTELVTLSPRDVDSLSDKDLMGLCSSSVHEASSLSASSYVALVRWLENILQTATNHLLVPWLRHRGGIGTAEEITYWMYLRSEEPTLCAVLNELLVKGFMWDPFIWGPYLRAVKLKTFERVFWYVIDKEEIDFLQSLFDLLNLCFYKRGQLYKFEYILQLVEKNIAPSKTDLRNILVRLFASVPGLRMVRDPECLLIEKTGSSGFFLDQ</sequence>
<name>A0A369KA84_9BACT</name>
<dbReference type="Proteomes" id="UP000253816">
    <property type="component" value="Unassembled WGS sequence"/>
</dbReference>
<evidence type="ECO:0000313" key="1">
    <source>
        <dbReference type="EMBL" id="RDB31511.1"/>
    </source>
</evidence>
<reference evidence="1 2" key="1">
    <citation type="submission" date="2018-07" db="EMBL/GenBank/DDBJ databases">
        <title>Comparative genomics of the Candidatus Parilichlamydiaceae reveals evidence of convergent evolution and genome reduction in the phylum Chlamydiae.</title>
        <authorList>
            <person name="Taylor-Brown A."/>
            <person name="Polkinghorne A."/>
        </authorList>
    </citation>
    <scope>NUCLEOTIDE SEQUENCE [LARGE SCALE GENOMIC DNA]</scope>
    <source>
        <strain evidence="1 2">Hat2</strain>
    </source>
</reference>
<keyword evidence="2" id="KW-1185">Reference proteome</keyword>
<protein>
    <submittedName>
        <fullName evidence="1">Uncharacterized protein</fullName>
    </submittedName>
</protein>
<dbReference type="EMBL" id="QQBG01000013">
    <property type="protein sequence ID" value="RDB31511.1"/>
    <property type="molecule type" value="Genomic_DNA"/>
</dbReference>
<proteinExistence type="predicted"/>
<comment type="caution">
    <text evidence="1">The sequence shown here is derived from an EMBL/GenBank/DDBJ whole genome shotgun (WGS) entry which is preliminary data.</text>
</comment>
<dbReference type="RefSeq" id="WP_114544330.1">
    <property type="nucleotide sequence ID" value="NZ_QQBG01000013.1"/>
</dbReference>
<organism evidence="1 2">
    <name type="scientific">Candidatus Similichlamydia laticola</name>
    <dbReference type="NCBI Taxonomy" id="2170265"/>
    <lineage>
        <taxon>Bacteria</taxon>
        <taxon>Pseudomonadati</taxon>
        <taxon>Chlamydiota</taxon>
        <taxon>Chlamydiia</taxon>
        <taxon>Parachlamydiales</taxon>
        <taxon>Candidatus Parilichlamydiaceae</taxon>
        <taxon>Candidatus Similichlamydia</taxon>
    </lineage>
</organism>